<evidence type="ECO:0000313" key="3">
    <source>
        <dbReference type="Proteomes" id="UP000296049"/>
    </source>
</evidence>
<feature type="region of interest" description="Disordered" evidence="1">
    <location>
        <begin position="159"/>
        <end position="193"/>
    </location>
</feature>
<dbReference type="EMBL" id="KB742840">
    <property type="protein sequence ID" value="EOB03717.1"/>
    <property type="molecule type" value="Genomic_DNA"/>
</dbReference>
<feature type="region of interest" description="Disordered" evidence="1">
    <location>
        <begin position="296"/>
        <end position="387"/>
    </location>
</feature>
<feature type="compositionally biased region" description="Basic residues" evidence="1">
    <location>
        <begin position="329"/>
        <end position="338"/>
    </location>
</feature>
<evidence type="ECO:0000313" key="2">
    <source>
        <dbReference type="EMBL" id="EOB03717.1"/>
    </source>
</evidence>
<accession>R0K269</accession>
<sequence length="592" mass="66103">MAGWAAQRVFCCCSEVERDGKRGEMWGIHCKPDIKHCYRDKWRYEDCDIRSACVLAPNGQHQTCLAPGGGTAHLQQQPFCFAAALQVTFLCCPPSSLTANVMGSRRGAKALEDVSFGHNTAQRKGEREERMIILNNKSDLHVTVAPHIVLQKCCQPEDTHREKATEHEEVLKVRRKGTERAAQHSSGTKGTSPKSHLGCLFRLQSSNVSAALLSVLRNAVKARARTREQQRPPWGCSEQQQHQGLWSTATIPKLLFAYSSQLGGMEEASGLDCSLTYVHQRWNRRAEKPPRCLADSVEQLQSAQQHGEEERGAAGRRQLSLLQLLAKERGRRRGRGRGSRTACCPQPPEQQPDQDEDTARSRDDFSTQGRAKLSSEPKSSATQLRGRHDRGKGLLLDLLTCVTERATDALSSLKCYRDNAWIQRNVKCDADIWYSKHLQEGCSKRRKSVREDRVKAGSQSYEPFVEGEVLTAERLLSSAFGLTSSFCLDKLDWEPSHSESARENITRNTEPFLHFSEQQKGITDLSPPIQFPPAGCNKPSRAAALRGDLLTCVCPPTSPLPTQTPLFYCGEHTSLLPAELQEKRHMCEAHTV</sequence>
<keyword evidence="3" id="KW-1185">Reference proteome</keyword>
<reference evidence="3" key="1">
    <citation type="journal article" date="2013" name="Nat. Genet.">
        <title>The duck genome and transcriptome provide insight into an avian influenza virus reservoir species.</title>
        <authorList>
            <person name="Huang Y."/>
            <person name="Li Y."/>
            <person name="Burt D.W."/>
            <person name="Chen H."/>
            <person name="Zhang Y."/>
            <person name="Qian W."/>
            <person name="Kim H."/>
            <person name="Gan S."/>
            <person name="Zhao Y."/>
            <person name="Li J."/>
            <person name="Yi K."/>
            <person name="Feng H."/>
            <person name="Zhu P."/>
            <person name="Li B."/>
            <person name="Liu Q."/>
            <person name="Fairley S."/>
            <person name="Magor K.E."/>
            <person name="Du Z."/>
            <person name="Hu X."/>
            <person name="Goodman L."/>
            <person name="Tafer H."/>
            <person name="Vignal A."/>
            <person name="Lee T."/>
            <person name="Kim K.W."/>
            <person name="Sheng Z."/>
            <person name="An Y."/>
            <person name="Searle S."/>
            <person name="Herrero J."/>
            <person name="Groenen M.A."/>
            <person name="Crooijmans R.P."/>
            <person name="Faraut T."/>
            <person name="Cai Q."/>
            <person name="Webster R.G."/>
            <person name="Aldridge J.R."/>
            <person name="Warren W.C."/>
            <person name="Bartschat S."/>
            <person name="Kehr S."/>
            <person name="Marz M."/>
            <person name="Stadler P.F."/>
            <person name="Smith J."/>
            <person name="Kraus R.H."/>
            <person name="Zhao Y."/>
            <person name="Ren L."/>
            <person name="Fei J."/>
            <person name="Morisson M."/>
            <person name="Kaiser P."/>
            <person name="Griffin D.K."/>
            <person name="Rao M."/>
            <person name="Pitel F."/>
            <person name="Wang J."/>
            <person name="Li N."/>
        </authorList>
    </citation>
    <scope>NUCLEOTIDE SEQUENCE [LARGE SCALE GENOMIC DNA]</scope>
</reference>
<dbReference type="AlphaFoldDB" id="R0K269"/>
<proteinExistence type="predicted"/>
<organism evidence="2 3">
    <name type="scientific">Anas platyrhynchos</name>
    <name type="common">Mallard</name>
    <name type="synonym">Anas boschas</name>
    <dbReference type="NCBI Taxonomy" id="8839"/>
    <lineage>
        <taxon>Eukaryota</taxon>
        <taxon>Metazoa</taxon>
        <taxon>Chordata</taxon>
        <taxon>Craniata</taxon>
        <taxon>Vertebrata</taxon>
        <taxon>Euteleostomi</taxon>
        <taxon>Archelosauria</taxon>
        <taxon>Archosauria</taxon>
        <taxon>Dinosauria</taxon>
        <taxon>Saurischia</taxon>
        <taxon>Theropoda</taxon>
        <taxon>Coelurosauria</taxon>
        <taxon>Aves</taxon>
        <taxon>Neognathae</taxon>
        <taxon>Galloanserae</taxon>
        <taxon>Anseriformes</taxon>
        <taxon>Anatidae</taxon>
        <taxon>Anatinae</taxon>
        <taxon>Anas</taxon>
    </lineage>
</organism>
<gene>
    <name evidence="2" type="ORF">Anapl_01803</name>
</gene>
<feature type="compositionally biased region" description="Polar residues" evidence="1">
    <location>
        <begin position="183"/>
        <end position="193"/>
    </location>
</feature>
<feature type="compositionally biased region" description="Basic and acidic residues" evidence="1">
    <location>
        <begin position="159"/>
        <end position="182"/>
    </location>
</feature>
<dbReference type="Proteomes" id="UP000296049">
    <property type="component" value="Unassembled WGS sequence"/>
</dbReference>
<name>R0K269_ANAPL</name>
<evidence type="ECO:0000256" key="1">
    <source>
        <dbReference type="SAM" id="MobiDB-lite"/>
    </source>
</evidence>
<protein>
    <submittedName>
        <fullName evidence="2">Uncharacterized protein</fullName>
    </submittedName>
</protein>